<keyword evidence="3" id="KW-0547">Nucleotide-binding</keyword>
<dbReference type="AlphaFoldDB" id="A0A1R3GZW1"/>
<reference evidence="8" key="1">
    <citation type="submission" date="2013-09" db="EMBL/GenBank/DDBJ databases">
        <title>Corchorus olitorius genome sequencing.</title>
        <authorList>
            <person name="Alam M."/>
            <person name="Haque M.S."/>
            <person name="Islam M.S."/>
            <person name="Emdad E.M."/>
            <person name="Islam M.M."/>
            <person name="Ahmed B."/>
            <person name="Halim A."/>
            <person name="Hossen Q.M.M."/>
            <person name="Hossain M.Z."/>
            <person name="Ahmed R."/>
            <person name="Khan M.M."/>
            <person name="Islam R."/>
            <person name="Rashid M.M."/>
            <person name="Khan S.A."/>
            <person name="Rahman M.S."/>
            <person name="Alam M."/>
            <person name="Yahiya A.S."/>
            <person name="Khan M.S."/>
            <person name="Azam M.S."/>
            <person name="Haque T."/>
            <person name="Lashkar M.Z.H."/>
            <person name="Akhand A.I."/>
            <person name="Morshed G."/>
            <person name="Roy S."/>
            <person name="Uddin K.S."/>
            <person name="Rabeya T."/>
            <person name="Hossain A.S."/>
            <person name="Chowdhury A."/>
            <person name="Snigdha A.R."/>
            <person name="Mortoza M.S."/>
            <person name="Matin S.A."/>
            <person name="Hoque S.M.E."/>
            <person name="Islam M.K."/>
            <person name="Roy D.K."/>
            <person name="Haider R."/>
            <person name="Moosa M.M."/>
            <person name="Elias S.M."/>
            <person name="Hasan A.M."/>
            <person name="Jahan S."/>
            <person name="Shafiuddin M."/>
            <person name="Mahmood N."/>
            <person name="Shommy N.S."/>
        </authorList>
    </citation>
    <scope>NUCLEOTIDE SEQUENCE [LARGE SCALE GENOMIC DNA]</scope>
    <source>
        <strain evidence="8">cv. O-4</strain>
    </source>
</reference>
<comment type="caution">
    <text evidence="7">The sequence shown here is derived from an EMBL/GenBank/DDBJ whole genome shotgun (WGS) entry which is preliminary data.</text>
</comment>
<dbReference type="Proteomes" id="UP000187203">
    <property type="component" value="Unassembled WGS sequence"/>
</dbReference>
<sequence length="102" mass="10974">MASLHQSSDQCLQGREEIHAAVLEVETNYINDRKPIKRKNYDVEEDGVFLSWKDLWVTVAGGENGSKAILESLTGYASPGHLLAVMGPSGSGKSTLLDTLAG</sequence>
<dbReference type="PROSITE" id="PS51715">
    <property type="entry name" value="G_GB1_RHD3"/>
    <property type="match status" value="1"/>
</dbReference>
<dbReference type="PANTHER" id="PTHR48042:SF1">
    <property type="entry name" value="ABC TRANSPORTER G FAMILY MEMBER 11-LIKE"/>
    <property type="match status" value="1"/>
</dbReference>
<dbReference type="GO" id="GO:0016887">
    <property type="term" value="F:ATP hydrolysis activity"/>
    <property type="evidence" value="ECO:0007669"/>
    <property type="project" value="InterPro"/>
</dbReference>
<dbReference type="GO" id="GO:0005524">
    <property type="term" value="F:ATP binding"/>
    <property type="evidence" value="ECO:0007669"/>
    <property type="project" value="InterPro"/>
</dbReference>
<keyword evidence="8" id="KW-1185">Reference proteome</keyword>
<dbReference type="GO" id="GO:0005525">
    <property type="term" value="F:GTP binding"/>
    <property type="evidence" value="ECO:0007669"/>
    <property type="project" value="UniProtKB-KW"/>
</dbReference>
<dbReference type="Pfam" id="PF00005">
    <property type="entry name" value="ABC_tran"/>
    <property type="match status" value="1"/>
</dbReference>
<accession>A0A1R3GZW1</accession>
<evidence type="ECO:0000256" key="4">
    <source>
        <dbReference type="ARBA" id="ARBA00023134"/>
    </source>
</evidence>
<dbReference type="OrthoDB" id="1432937at2759"/>
<organism evidence="7 8">
    <name type="scientific">Corchorus olitorius</name>
    <dbReference type="NCBI Taxonomy" id="93759"/>
    <lineage>
        <taxon>Eukaryota</taxon>
        <taxon>Viridiplantae</taxon>
        <taxon>Streptophyta</taxon>
        <taxon>Embryophyta</taxon>
        <taxon>Tracheophyta</taxon>
        <taxon>Spermatophyta</taxon>
        <taxon>Magnoliopsida</taxon>
        <taxon>eudicotyledons</taxon>
        <taxon>Gunneridae</taxon>
        <taxon>Pentapetalae</taxon>
        <taxon>rosids</taxon>
        <taxon>malvids</taxon>
        <taxon>Malvales</taxon>
        <taxon>Malvaceae</taxon>
        <taxon>Grewioideae</taxon>
        <taxon>Apeibeae</taxon>
        <taxon>Corchorus</taxon>
    </lineage>
</organism>
<dbReference type="PANTHER" id="PTHR48042">
    <property type="entry name" value="ABC TRANSPORTER G FAMILY MEMBER 11"/>
    <property type="match status" value="1"/>
</dbReference>
<dbReference type="InterPro" id="IPR030386">
    <property type="entry name" value="G_GB1_RHD3_dom"/>
</dbReference>
<evidence type="ECO:0000256" key="2">
    <source>
        <dbReference type="ARBA" id="ARBA00022448"/>
    </source>
</evidence>
<evidence type="ECO:0000256" key="5">
    <source>
        <dbReference type="PROSITE-ProRule" id="PRU01052"/>
    </source>
</evidence>
<evidence type="ECO:0000313" key="8">
    <source>
        <dbReference type="Proteomes" id="UP000187203"/>
    </source>
</evidence>
<evidence type="ECO:0000313" key="7">
    <source>
        <dbReference type="EMBL" id="OMO63597.1"/>
    </source>
</evidence>
<comment type="similarity">
    <text evidence="5">Belongs to the TRAFAC class dynamin-like GTPase superfamily. GB1/RHD3 GTPase family.</text>
</comment>
<evidence type="ECO:0000256" key="1">
    <source>
        <dbReference type="ARBA" id="ARBA00005814"/>
    </source>
</evidence>
<feature type="domain" description="GB1/RHD3-type G" evidence="6">
    <location>
        <begin position="77"/>
        <end position="102"/>
    </location>
</feature>
<dbReference type="Gene3D" id="3.40.50.300">
    <property type="entry name" value="P-loop containing nucleotide triphosphate hydrolases"/>
    <property type="match status" value="1"/>
</dbReference>
<keyword evidence="2" id="KW-0813">Transport</keyword>
<protein>
    <submittedName>
        <fullName evidence="7">White-brown-complex ABC transporter family</fullName>
    </submittedName>
</protein>
<keyword evidence="4" id="KW-0342">GTP-binding</keyword>
<gene>
    <name evidence="7" type="ORF">COLO4_32302</name>
</gene>
<evidence type="ECO:0000256" key="3">
    <source>
        <dbReference type="ARBA" id="ARBA00022741"/>
    </source>
</evidence>
<dbReference type="InterPro" id="IPR052215">
    <property type="entry name" value="Plant_ABCG"/>
</dbReference>
<dbReference type="InterPro" id="IPR027417">
    <property type="entry name" value="P-loop_NTPase"/>
</dbReference>
<dbReference type="EMBL" id="AWUE01021099">
    <property type="protein sequence ID" value="OMO63597.1"/>
    <property type="molecule type" value="Genomic_DNA"/>
</dbReference>
<dbReference type="SUPFAM" id="SSF52540">
    <property type="entry name" value="P-loop containing nucleoside triphosphate hydrolases"/>
    <property type="match status" value="1"/>
</dbReference>
<dbReference type="InterPro" id="IPR003439">
    <property type="entry name" value="ABC_transporter-like_ATP-bd"/>
</dbReference>
<comment type="similarity">
    <text evidence="1">Belongs to the ABC transporter superfamily. ABCG family. Eye pigment precursor importer (TC 3.A.1.204) subfamily.</text>
</comment>
<evidence type="ECO:0000259" key="6">
    <source>
        <dbReference type="PROSITE" id="PS51715"/>
    </source>
</evidence>
<proteinExistence type="inferred from homology"/>
<name>A0A1R3GZW1_9ROSI</name>
<dbReference type="STRING" id="93759.A0A1R3GZW1"/>